<keyword evidence="3" id="KW-1185">Reference proteome</keyword>
<organism evidence="2 3">
    <name type="scientific">Tanacetum coccineum</name>
    <dbReference type="NCBI Taxonomy" id="301880"/>
    <lineage>
        <taxon>Eukaryota</taxon>
        <taxon>Viridiplantae</taxon>
        <taxon>Streptophyta</taxon>
        <taxon>Embryophyta</taxon>
        <taxon>Tracheophyta</taxon>
        <taxon>Spermatophyta</taxon>
        <taxon>Magnoliopsida</taxon>
        <taxon>eudicotyledons</taxon>
        <taxon>Gunneridae</taxon>
        <taxon>Pentapetalae</taxon>
        <taxon>asterids</taxon>
        <taxon>campanulids</taxon>
        <taxon>Asterales</taxon>
        <taxon>Asteraceae</taxon>
        <taxon>Asteroideae</taxon>
        <taxon>Anthemideae</taxon>
        <taxon>Anthemidinae</taxon>
        <taxon>Tanacetum</taxon>
    </lineage>
</organism>
<feature type="region of interest" description="Disordered" evidence="1">
    <location>
        <begin position="58"/>
        <end position="93"/>
    </location>
</feature>
<reference evidence="2" key="1">
    <citation type="journal article" date="2022" name="Int. J. Mol. Sci.">
        <title>Draft Genome of Tanacetum Coccineum: Genomic Comparison of Closely Related Tanacetum-Family Plants.</title>
        <authorList>
            <person name="Yamashiro T."/>
            <person name="Shiraishi A."/>
            <person name="Nakayama K."/>
            <person name="Satake H."/>
        </authorList>
    </citation>
    <scope>NUCLEOTIDE SEQUENCE</scope>
</reference>
<gene>
    <name evidence="2" type="ORF">Tco_1042166</name>
</gene>
<dbReference type="Proteomes" id="UP001151760">
    <property type="component" value="Unassembled WGS sequence"/>
</dbReference>
<proteinExistence type="predicted"/>
<evidence type="ECO:0000313" key="3">
    <source>
        <dbReference type="Proteomes" id="UP001151760"/>
    </source>
</evidence>
<sequence>MSELKTGDHSSVALVVLQPYVLKIVDSYLDTKVRNVFQKELQKHTAYLIHKYSLQHLPELTKKPTPTTEQESEKSPVEILKIKKEQAESQKNP</sequence>
<protein>
    <submittedName>
        <fullName evidence="2">Uncharacterized protein</fullName>
    </submittedName>
</protein>
<evidence type="ECO:0000313" key="2">
    <source>
        <dbReference type="EMBL" id="GJT75441.1"/>
    </source>
</evidence>
<comment type="caution">
    <text evidence="2">The sequence shown here is derived from an EMBL/GenBank/DDBJ whole genome shotgun (WGS) entry which is preliminary data.</text>
</comment>
<evidence type="ECO:0000256" key="1">
    <source>
        <dbReference type="SAM" id="MobiDB-lite"/>
    </source>
</evidence>
<dbReference type="EMBL" id="BQNB010018530">
    <property type="protein sequence ID" value="GJT75441.1"/>
    <property type="molecule type" value="Genomic_DNA"/>
</dbReference>
<reference evidence="2" key="2">
    <citation type="submission" date="2022-01" db="EMBL/GenBank/DDBJ databases">
        <authorList>
            <person name="Yamashiro T."/>
            <person name="Shiraishi A."/>
            <person name="Satake H."/>
            <person name="Nakayama K."/>
        </authorList>
    </citation>
    <scope>NUCLEOTIDE SEQUENCE</scope>
</reference>
<name>A0ABQ5GIQ2_9ASTR</name>
<accession>A0ABQ5GIQ2</accession>
<feature type="compositionally biased region" description="Basic and acidic residues" evidence="1">
    <location>
        <begin position="71"/>
        <end position="93"/>
    </location>
</feature>